<dbReference type="InterPro" id="IPR050463">
    <property type="entry name" value="Gfo/Idh/MocA_oxidrdct_glycsds"/>
</dbReference>
<dbReference type="InterPro" id="IPR043906">
    <property type="entry name" value="Gfo/Idh/MocA_OxRdtase_bact_C"/>
</dbReference>
<dbReference type="Pfam" id="PF19051">
    <property type="entry name" value="GFO_IDH_MocA_C2"/>
    <property type="match status" value="1"/>
</dbReference>
<dbReference type="AlphaFoldDB" id="X0X6Z5"/>
<feature type="non-terminal residue" evidence="4">
    <location>
        <position position="246"/>
    </location>
</feature>
<gene>
    <name evidence="4" type="ORF">S01H1_70303</name>
</gene>
<dbReference type="EMBL" id="BARS01046741">
    <property type="protein sequence ID" value="GAG32438.1"/>
    <property type="molecule type" value="Genomic_DNA"/>
</dbReference>
<accession>X0X6Z5</accession>
<evidence type="ECO:0000256" key="1">
    <source>
        <dbReference type="SAM" id="MobiDB-lite"/>
    </source>
</evidence>
<proteinExistence type="predicted"/>
<dbReference type="Pfam" id="PF01408">
    <property type="entry name" value="GFO_IDH_MocA"/>
    <property type="match status" value="1"/>
</dbReference>
<dbReference type="GO" id="GO:0000166">
    <property type="term" value="F:nucleotide binding"/>
    <property type="evidence" value="ECO:0007669"/>
    <property type="project" value="InterPro"/>
</dbReference>
<dbReference type="PANTHER" id="PTHR43818">
    <property type="entry name" value="BCDNA.GH03377"/>
    <property type="match status" value="1"/>
</dbReference>
<feature type="domain" description="Gfo/Idh/MocA-like oxidoreductase N-terminal" evidence="2">
    <location>
        <begin position="4"/>
        <end position="117"/>
    </location>
</feature>
<feature type="non-terminal residue" evidence="4">
    <location>
        <position position="1"/>
    </location>
</feature>
<organism evidence="4">
    <name type="scientific">marine sediment metagenome</name>
    <dbReference type="NCBI Taxonomy" id="412755"/>
    <lineage>
        <taxon>unclassified sequences</taxon>
        <taxon>metagenomes</taxon>
        <taxon>ecological metagenomes</taxon>
    </lineage>
</organism>
<evidence type="ECO:0008006" key="5">
    <source>
        <dbReference type="Google" id="ProtNLM"/>
    </source>
</evidence>
<protein>
    <recommendedName>
        <fullName evidence="5">Gfo/Idh/MocA-like oxidoreductase N-terminal domain-containing protein</fullName>
    </recommendedName>
</protein>
<evidence type="ECO:0000313" key="4">
    <source>
        <dbReference type="EMBL" id="GAG32438.1"/>
    </source>
</evidence>
<evidence type="ECO:0000259" key="3">
    <source>
        <dbReference type="Pfam" id="PF19051"/>
    </source>
</evidence>
<comment type="caution">
    <text evidence="4">The sequence shown here is derived from an EMBL/GenBank/DDBJ whole genome shotgun (WGS) entry which is preliminary data.</text>
</comment>
<feature type="region of interest" description="Disordered" evidence="1">
    <location>
        <begin position="225"/>
        <end position="246"/>
    </location>
</feature>
<evidence type="ECO:0000259" key="2">
    <source>
        <dbReference type="Pfam" id="PF01408"/>
    </source>
</evidence>
<dbReference type="Gene3D" id="3.40.50.720">
    <property type="entry name" value="NAD(P)-binding Rossmann-like Domain"/>
    <property type="match status" value="1"/>
</dbReference>
<dbReference type="SUPFAM" id="SSF51735">
    <property type="entry name" value="NAD(P)-binding Rossmann-fold domains"/>
    <property type="match status" value="1"/>
</dbReference>
<dbReference type="PANTHER" id="PTHR43818:SF5">
    <property type="entry name" value="OXIDOREDUCTASE FAMILY PROTEIN"/>
    <property type="match status" value="1"/>
</dbReference>
<dbReference type="InterPro" id="IPR036291">
    <property type="entry name" value="NAD(P)-bd_dom_sf"/>
</dbReference>
<feature type="domain" description="Gfo/Idh/MocA-like oxidoreductase bacterial type C-terminal" evidence="3">
    <location>
        <begin position="162"/>
        <end position="236"/>
    </location>
</feature>
<dbReference type="InterPro" id="IPR000683">
    <property type="entry name" value="Gfo/Idh/MocA-like_OxRdtase_N"/>
</dbReference>
<dbReference type="SUPFAM" id="SSF55347">
    <property type="entry name" value="Glyceraldehyde-3-phosphate dehydrogenase-like, C-terminal domain"/>
    <property type="match status" value="1"/>
</dbReference>
<reference evidence="4" key="1">
    <citation type="journal article" date="2014" name="Front. Microbiol.">
        <title>High frequency of phylogenetically diverse reductive dehalogenase-homologous genes in deep subseafloor sedimentary metagenomes.</title>
        <authorList>
            <person name="Kawai M."/>
            <person name="Futagami T."/>
            <person name="Toyoda A."/>
            <person name="Takaki Y."/>
            <person name="Nishi S."/>
            <person name="Hori S."/>
            <person name="Arai W."/>
            <person name="Tsubouchi T."/>
            <person name="Morono Y."/>
            <person name="Uchiyama I."/>
            <person name="Ito T."/>
            <person name="Fujiyama A."/>
            <person name="Inagaki F."/>
            <person name="Takami H."/>
        </authorList>
    </citation>
    <scope>NUCLEOTIDE SEQUENCE</scope>
    <source>
        <strain evidence="4">Expedition CK06-06</strain>
    </source>
</reference>
<sequence length="246" mass="27663">SNLKSFLNSSDTQVIAVCDVDTWRLDNARKAVEKHYTKDRRSDTFKGCSVYKDFRELLARTDIDAVMISTPDHWHVPMAIAAARAGKDICCEKPLTLNIAEGRVLSDTVRRYKRVFRTDSEFRSHSCFQRACELVLNGRIGKVHTIYTGVPAGDIACSPQPIMTVPEELDYDLWLGPAPLAPYTLNRVHPRQSYGRPGWMRVRDYCEGMVTNWGAHLNDIAQWGNGTERTGPVEVEGSGKYPSDGL</sequence>
<name>X0X6Z5_9ZZZZ</name>